<dbReference type="KEGG" id="hakz:J0X25_16805"/>
<name>A0A8A2VBZ8_9EURY</name>
<dbReference type="AlphaFoldDB" id="A0A8A2VBZ8"/>
<evidence type="ECO:0000313" key="2">
    <source>
        <dbReference type="Proteomes" id="UP000663203"/>
    </source>
</evidence>
<reference evidence="1 2" key="1">
    <citation type="submission" date="2021-03" db="EMBL/GenBank/DDBJ databases">
        <title>Haloterrigena longa sp. nov. and Haloterrigena limicola sp. nov., extremely halophilic archaea isolated from a salt lake.</title>
        <authorList>
            <person name="Henglin C."/>
        </authorList>
    </citation>
    <scope>NUCLEOTIDE SEQUENCE [LARGE SCALE GENOMIC DNA]</scope>
    <source>
        <strain evidence="1 2">KZCA68</strain>
    </source>
</reference>
<accession>A0A8A2VBZ8</accession>
<keyword evidence="2" id="KW-1185">Reference proteome</keyword>
<protein>
    <submittedName>
        <fullName evidence="1">Uncharacterized protein</fullName>
    </submittedName>
</protein>
<organism evidence="1 2">
    <name type="scientific">Haloterrigena alkaliphila</name>
    <dbReference type="NCBI Taxonomy" id="2816475"/>
    <lineage>
        <taxon>Archaea</taxon>
        <taxon>Methanobacteriati</taxon>
        <taxon>Methanobacteriota</taxon>
        <taxon>Stenosarchaea group</taxon>
        <taxon>Halobacteria</taxon>
        <taxon>Halobacteriales</taxon>
        <taxon>Natrialbaceae</taxon>
        <taxon>Haloterrigena</taxon>
    </lineage>
</organism>
<dbReference type="RefSeq" id="WP_207288629.1">
    <property type="nucleotide sequence ID" value="NZ_CP071462.1"/>
</dbReference>
<proteinExistence type="predicted"/>
<dbReference type="GeneID" id="63189000"/>
<dbReference type="Proteomes" id="UP000663203">
    <property type="component" value="Chromosome"/>
</dbReference>
<gene>
    <name evidence="1" type="ORF">J0X25_16805</name>
</gene>
<evidence type="ECO:0000313" key="1">
    <source>
        <dbReference type="EMBL" id="QSW99021.1"/>
    </source>
</evidence>
<dbReference type="EMBL" id="CP071462">
    <property type="protein sequence ID" value="QSW99021.1"/>
    <property type="molecule type" value="Genomic_DNA"/>
</dbReference>
<sequence length="89" mass="9558">MSECERCGDRVVRRFTLRTRTETMTHRRTREVCAACHPSIRGPVERSGSAETVVADGGTPAGACPTCSGTMIRDGGSYTCVDCGWSSGR</sequence>